<dbReference type="NCBIfam" id="NF045926">
    <property type="entry name" value="STM2901_fam"/>
    <property type="match status" value="1"/>
</dbReference>
<dbReference type="OrthoDB" id="8815988at2"/>
<dbReference type="InterPro" id="IPR058064">
    <property type="entry name" value="STM2901-like"/>
</dbReference>
<evidence type="ECO:0000313" key="2">
    <source>
        <dbReference type="Proteomes" id="UP000230495"/>
    </source>
</evidence>
<dbReference type="AlphaFoldDB" id="A0A2J0PHS7"/>
<accession>A0A2J0PHS7</accession>
<dbReference type="Pfam" id="PF26636">
    <property type="entry name" value="DUF8209"/>
    <property type="match status" value="1"/>
</dbReference>
<dbReference type="Proteomes" id="UP000230495">
    <property type="component" value="Unassembled WGS sequence"/>
</dbReference>
<gene>
    <name evidence="1" type="ORF">B9Q37_15490</name>
</gene>
<dbReference type="InterPro" id="IPR058522">
    <property type="entry name" value="DUF8209"/>
</dbReference>
<reference evidence="1 2" key="1">
    <citation type="journal article" date="2017" name="J. Antimicrob. Chemother.">
        <title>Characterization of the population structure, drug resistance mechanisms and plasmids of the community-associated Enterobacter cloacae complex in China.</title>
        <authorList>
            <person name="Zhou K."/>
            <person name="Yu W."/>
            <person name="Cao X."/>
            <person name="Shen P."/>
            <person name="Lu H."/>
            <person name="Luo Q."/>
            <person name="Rossen J.W.A."/>
            <person name="Xiao Y."/>
        </authorList>
    </citation>
    <scope>NUCLEOTIDE SEQUENCE [LARGE SCALE GENOMIC DNA]</scope>
    <source>
        <strain evidence="1">ECC1097</strain>
    </source>
</reference>
<dbReference type="KEGG" id="eno:ECENHK_00435"/>
<comment type="caution">
    <text evidence="1">The sequence shown here is derived from an EMBL/GenBank/DDBJ whole genome shotgun (WGS) entry which is preliminary data.</text>
</comment>
<proteinExistence type="predicted"/>
<name>A0A2J0PHS7_9ENTR</name>
<organism evidence="1">
    <name type="scientific">Enterobacter kobei</name>
    <dbReference type="NCBI Taxonomy" id="208224"/>
    <lineage>
        <taxon>Bacteria</taxon>
        <taxon>Pseudomonadati</taxon>
        <taxon>Pseudomonadota</taxon>
        <taxon>Gammaproteobacteria</taxon>
        <taxon>Enterobacterales</taxon>
        <taxon>Enterobacteriaceae</taxon>
        <taxon>Enterobacter</taxon>
        <taxon>Enterobacter cloacae complex</taxon>
    </lineage>
</organism>
<protein>
    <submittedName>
        <fullName evidence="1">Uncharacterized protein</fullName>
    </submittedName>
</protein>
<evidence type="ECO:0000313" key="1">
    <source>
        <dbReference type="EMBL" id="PJD72784.1"/>
    </source>
</evidence>
<dbReference type="EMBL" id="NEEU01000012">
    <property type="protein sequence ID" value="PJD72784.1"/>
    <property type="molecule type" value="Genomic_DNA"/>
</dbReference>
<dbReference type="RefSeq" id="WP_014881937.1">
    <property type="nucleotide sequence ID" value="NC_018405.1"/>
</dbReference>
<sequence>MDTIEESGGTYFYRGNSNVTPQELFLLIFAEGLANHLGVTIETAATILAGQPLIPKRKVLGASGSRTSVASKLARRILKGVRFPGGMRVETMIGMGKTRQTNKVGAVVGRVVPFVGYAQAVIVFALVAKETRNKYNLIARPKDRIEWTYF</sequence>